<dbReference type="InterPro" id="IPR000683">
    <property type="entry name" value="Gfo/Idh/MocA-like_OxRdtase_N"/>
</dbReference>
<dbReference type="AlphaFoldDB" id="A0A4Q2RNI0"/>
<dbReference type="Gene3D" id="3.40.50.720">
    <property type="entry name" value="NAD(P)-binding Rossmann-like Domain"/>
    <property type="match status" value="1"/>
</dbReference>
<dbReference type="InterPro" id="IPR051450">
    <property type="entry name" value="Gfo/Idh/MocA_Oxidoreductases"/>
</dbReference>
<evidence type="ECO:0000313" key="4">
    <source>
        <dbReference type="Proteomes" id="UP000291838"/>
    </source>
</evidence>
<dbReference type="InterPro" id="IPR036291">
    <property type="entry name" value="NAD(P)-bd_dom_sf"/>
</dbReference>
<keyword evidence="4" id="KW-1185">Reference proteome</keyword>
<gene>
    <name evidence="3" type="ORF">EUA06_19440</name>
</gene>
<evidence type="ECO:0000259" key="1">
    <source>
        <dbReference type="Pfam" id="PF01408"/>
    </source>
</evidence>
<dbReference type="PANTHER" id="PTHR43377:SF1">
    <property type="entry name" value="BILIVERDIN REDUCTASE A"/>
    <property type="match status" value="1"/>
</dbReference>
<dbReference type="PANTHER" id="PTHR43377">
    <property type="entry name" value="BILIVERDIN REDUCTASE A"/>
    <property type="match status" value="1"/>
</dbReference>
<dbReference type="Gene3D" id="3.30.360.10">
    <property type="entry name" value="Dihydrodipicolinate Reductase, domain 2"/>
    <property type="match status" value="1"/>
</dbReference>
<feature type="domain" description="GFO/IDH/MocA-like oxidoreductase" evidence="2">
    <location>
        <begin position="177"/>
        <end position="298"/>
    </location>
</feature>
<dbReference type="OrthoDB" id="256869at2"/>
<evidence type="ECO:0000259" key="2">
    <source>
        <dbReference type="Pfam" id="PF22725"/>
    </source>
</evidence>
<evidence type="ECO:0000313" key="3">
    <source>
        <dbReference type="EMBL" id="RYB88673.1"/>
    </source>
</evidence>
<comment type="caution">
    <text evidence="3">The sequence shown here is derived from an EMBL/GenBank/DDBJ whole genome shotgun (WGS) entry which is preliminary data.</text>
</comment>
<dbReference type="EMBL" id="SDWS01000011">
    <property type="protein sequence ID" value="RYB88673.1"/>
    <property type="molecule type" value="Genomic_DNA"/>
</dbReference>
<name>A0A4Q2RNI0_9ACTN</name>
<dbReference type="Proteomes" id="UP000291838">
    <property type="component" value="Unassembled WGS sequence"/>
</dbReference>
<dbReference type="SUPFAM" id="SSF55347">
    <property type="entry name" value="Glyceraldehyde-3-phosphate dehydrogenase-like, C-terminal domain"/>
    <property type="match status" value="1"/>
</dbReference>
<feature type="domain" description="Gfo/Idh/MocA-like oxidoreductase N-terminal" evidence="1">
    <location>
        <begin position="52"/>
        <end position="169"/>
    </location>
</feature>
<organism evidence="3 4">
    <name type="scientific">Nocardioides glacieisoli</name>
    <dbReference type="NCBI Taxonomy" id="1168730"/>
    <lineage>
        <taxon>Bacteria</taxon>
        <taxon>Bacillati</taxon>
        <taxon>Actinomycetota</taxon>
        <taxon>Actinomycetes</taxon>
        <taxon>Propionibacteriales</taxon>
        <taxon>Nocardioidaceae</taxon>
        <taxon>Nocardioides</taxon>
    </lineage>
</organism>
<dbReference type="Pfam" id="PF22725">
    <property type="entry name" value="GFO_IDH_MocA_C3"/>
    <property type="match status" value="1"/>
</dbReference>
<dbReference type="SUPFAM" id="SSF51735">
    <property type="entry name" value="NAD(P)-binding Rossmann-fold domains"/>
    <property type="match status" value="1"/>
</dbReference>
<sequence>MSRPRSTHSSPTWRRACASCPPRSVRSLECWGLRTAPGCCATTGARRGGDPVKVGLVGAGYIAQSHARAYAADPRAELAYVVEPVKDKAEAMASAYGARVLPDPGTLLASDVEVVSICTPSPTHADLAVAALSAGKHVLCEKPVARTLADGERIVEAGRRGRGLLMIGHVSRFEPDHQAAAAAVRAGRIGEVRMMSQSLVGERPTWSEDAWLDSPDQSGGPIVDLAIHSFDYLAWVADARPVRVHAVGSAREDGVIDYAVVTVRYDSGALAVVETSWAHPAGHGLELSTELTGSDGRITWDYTGTAVGSLQLAGAAPRAISQLGNRGFVAEIRAFLDAVESGGPSPVPAEDGLAALETALAAVESLHTRRAVTIRKRSEGER</sequence>
<reference evidence="3 4" key="1">
    <citation type="submission" date="2019-01" db="EMBL/GenBank/DDBJ databases">
        <title>Novel species of Nocardioides.</title>
        <authorList>
            <person name="Liu Q."/>
            <person name="Xin Y.-H."/>
        </authorList>
    </citation>
    <scope>NUCLEOTIDE SEQUENCE [LARGE SCALE GENOMIC DNA]</scope>
    <source>
        <strain evidence="3 4">HLT3-15</strain>
    </source>
</reference>
<protein>
    <submittedName>
        <fullName evidence="3">Gfo/Idh/MocA family oxidoreductase</fullName>
    </submittedName>
</protein>
<proteinExistence type="predicted"/>
<dbReference type="Pfam" id="PF01408">
    <property type="entry name" value="GFO_IDH_MocA"/>
    <property type="match status" value="1"/>
</dbReference>
<accession>A0A4Q2RNI0</accession>
<dbReference type="GO" id="GO:0000166">
    <property type="term" value="F:nucleotide binding"/>
    <property type="evidence" value="ECO:0007669"/>
    <property type="project" value="InterPro"/>
</dbReference>
<dbReference type="InterPro" id="IPR055170">
    <property type="entry name" value="GFO_IDH_MocA-like_dom"/>
</dbReference>